<dbReference type="Pfam" id="PF03450">
    <property type="entry name" value="CO_deh_flav_C"/>
    <property type="match status" value="1"/>
</dbReference>
<dbReference type="Gene3D" id="3.30.390.50">
    <property type="entry name" value="CO dehydrogenase flavoprotein, C-terminal domain"/>
    <property type="match status" value="1"/>
</dbReference>
<evidence type="ECO:0000313" key="6">
    <source>
        <dbReference type="Proteomes" id="UP000252355"/>
    </source>
</evidence>
<evidence type="ECO:0000259" key="4">
    <source>
        <dbReference type="PROSITE" id="PS51387"/>
    </source>
</evidence>
<dbReference type="GO" id="GO:0071949">
    <property type="term" value="F:FAD binding"/>
    <property type="evidence" value="ECO:0007669"/>
    <property type="project" value="InterPro"/>
</dbReference>
<dbReference type="Gene3D" id="3.30.43.10">
    <property type="entry name" value="Uridine Diphospho-n-acetylenolpyruvylglucosamine Reductase, domain 2"/>
    <property type="match status" value="1"/>
</dbReference>
<dbReference type="InterPro" id="IPR005107">
    <property type="entry name" value="CO_DH_flav_C"/>
</dbReference>
<dbReference type="GO" id="GO:0016491">
    <property type="term" value="F:oxidoreductase activity"/>
    <property type="evidence" value="ECO:0007669"/>
    <property type="project" value="UniProtKB-KW"/>
</dbReference>
<protein>
    <submittedName>
        <fullName evidence="5">Xanthine dehydrogenase, FAD binding subunit</fullName>
    </submittedName>
</protein>
<dbReference type="EMBL" id="QOQW01000003">
    <property type="protein sequence ID" value="RCK81000.1"/>
    <property type="molecule type" value="Genomic_DNA"/>
</dbReference>
<evidence type="ECO:0000256" key="1">
    <source>
        <dbReference type="ARBA" id="ARBA00022630"/>
    </source>
</evidence>
<name>A0A367ZSI7_9BACT</name>
<dbReference type="InterPro" id="IPR002346">
    <property type="entry name" value="Mopterin_DH_FAD-bd"/>
</dbReference>
<dbReference type="Proteomes" id="UP000252355">
    <property type="component" value="Unassembled WGS sequence"/>
</dbReference>
<accession>A0A367ZSI7</accession>
<sequence length="283" mass="30175">MDSLARVHFPATLSEAAAILRARPGARLIAGGTDLLVKHRNGLLPEVTDFIDVTGLGLHEIVLADGQVRIGSGCTMTAVAGHPLVRERFPALVQGAMQVGAFQIRNAATLGGNVGNASPAGDSIPPLVSLDAVALLFGPDGRRTVPLAEFFTGPGKTVLQPGELIEAFLLPDRRTAGAFLKLGERRAHAISKVSLAFSCWESAPGRREVRIALGAVAPTVIRCRKAEELLSAAPWPPPAELVDKARALVVEAARPIDDLRSQKEYRRRMTGVLFQRALEQVRA</sequence>
<comment type="caution">
    <text evidence="5">The sequence shown here is derived from an EMBL/GenBank/DDBJ whole genome shotgun (WGS) entry which is preliminary data.</text>
</comment>
<dbReference type="AlphaFoldDB" id="A0A367ZSI7"/>
<dbReference type="InterPro" id="IPR016166">
    <property type="entry name" value="FAD-bd_PCMH"/>
</dbReference>
<dbReference type="Pfam" id="PF00941">
    <property type="entry name" value="FAD_binding_5"/>
    <property type="match status" value="1"/>
</dbReference>
<dbReference type="SUPFAM" id="SSF55447">
    <property type="entry name" value="CO dehydrogenase flavoprotein C-terminal domain-like"/>
    <property type="match status" value="1"/>
</dbReference>
<dbReference type="PANTHER" id="PTHR42659:SF2">
    <property type="entry name" value="XANTHINE DEHYDROGENASE SUBUNIT C-RELATED"/>
    <property type="match status" value="1"/>
</dbReference>
<gene>
    <name evidence="5" type="ORF">OZSIB_2377</name>
</gene>
<keyword evidence="2" id="KW-0274">FAD</keyword>
<evidence type="ECO:0000256" key="3">
    <source>
        <dbReference type="ARBA" id="ARBA00023002"/>
    </source>
</evidence>
<dbReference type="InterPro" id="IPR036683">
    <property type="entry name" value="CO_DH_flav_C_dom_sf"/>
</dbReference>
<dbReference type="InterPro" id="IPR016169">
    <property type="entry name" value="FAD-bd_PCMH_sub2"/>
</dbReference>
<dbReference type="PANTHER" id="PTHR42659">
    <property type="entry name" value="XANTHINE DEHYDROGENASE SUBUNIT C-RELATED"/>
    <property type="match status" value="1"/>
</dbReference>
<keyword evidence="3" id="KW-0560">Oxidoreductase</keyword>
<dbReference type="InterPro" id="IPR051312">
    <property type="entry name" value="Diverse_Substr_Oxidored"/>
</dbReference>
<keyword evidence="1" id="KW-0285">Flavoprotein</keyword>
<evidence type="ECO:0000313" key="5">
    <source>
        <dbReference type="EMBL" id="RCK81000.1"/>
    </source>
</evidence>
<dbReference type="SMART" id="SM01092">
    <property type="entry name" value="CO_deh_flav_C"/>
    <property type="match status" value="1"/>
</dbReference>
<reference evidence="5 6" key="1">
    <citation type="submission" date="2018-05" db="EMBL/GenBank/DDBJ databases">
        <title>A metagenomic window into the 2 km-deep terrestrial subsurface aquifer revealed taxonomically and functionally diverse microbial community comprising novel uncultured bacterial lineages.</title>
        <authorList>
            <person name="Kadnikov V.V."/>
            <person name="Mardanov A.V."/>
            <person name="Beletsky A.V."/>
            <person name="Banks D."/>
            <person name="Pimenov N.V."/>
            <person name="Frank Y.A."/>
            <person name="Karnachuk O.V."/>
            <person name="Ravin N.V."/>
        </authorList>
    </citation>
    <scope>NUCLEOTIDE SEQUENCE [LARGE SCALE GENOMIC DNA]</scope>
    <source>
        <strain evidence="5">BY5</strain>
    </source>
</reference>
<dbReference type="SUPFAM" id="SSF56176">
    <property type="entry name" value="FAD-binding/transporter-associated domain-like"/>
    <property type="match status" value="1"/>
</dbReference>
<evidence type="ECO:0000256" key="2">
    <source>
        <dbReference type="ARBA" id="ARBA00022827"/>
    </source>
</evidence>
<dbReference type="InterPro" id="IPR036318">
    <property type="entry name" value="FAD-bd_PCMH-like_sf"/>
</dbReference>
<dbReference type="InterPro" id="IPR016167">
    <property type="entry name" value="FAD-bd_PCMH_sub1"/>
</dbReference>
<dbReference type="Gene3D" id="3.30.465.10">
    <property type="match status" value="1"/>
</dbReference>
<feature type="domain" description="FAD-binding PCMH-type" evidence="4">
    <location>
        <begin position="1"/>
        <end position="175"/>
    </location>
</feature>
<dbReference type="PROSITE" id="PS51387">
    <property type="entry name" value="FAD_PCMH"/>
    <property type="match status" value="1"/>
</dbReference>
<organism evidence="5 6">
    <name type="scientific">Candidatus Ozemobacter sibiricus</name>
    <dbReference type="NCBI Taxonomy" id="2268124"/>
    <lineage>
        <taxon>Bacteria</taxon>
        <taxon>Candidatus Ozemobacteria</taxon>
        <taxon>Candidatus Ozemobacterales</taxon>
        <taxon>Candidatus Ozemobacteraceae</taxon>
        <taxon>Candidatus Ozemobacter</taxon>
    </lineage>
</organism>
<proteinExistence type="predicted"/>